<dbReference type="AlphaFoldDB" id="E8LDX9"/>
<reference evidence="1 2" key="1">
    <citation type="submission" date="2011-01" db="EMBL/GenBank/DDBJ databases">
        <authorList>
            <person name="Weinstock G."/>
            <person name="Sodergren E."/>
            <person name="Clifton S."/>
            <person name="Fulton L."/>
            <person name="Fulton B."/>
            <person name="Courtney L."/>
            <person name="Fronick C."/>
            <person name="Harrison M."/>
            <person name="Strong C."/>
            <person name="Farmer C."/>
            <person name="Delahaunty K."/>
            <person name="Markovic C."/>
            <person name="Hall O."/>
            <person name="Minx P."/>
            <person name="Tomlinson C."/>
            <person name="Mitreva M."/>
            <person name="Hou S."/>
            <person name="Chen J."/>
            <person name="Wollam A."/>
            <person name="Pepin K.H."/>
            <person name="Johnson M."/>
            <person name="Bhonagiri V."/>
            <person name="Zhang X."/>
            <person name="Suruliraj S."/>
            <person name="Warren W."/>
            <person name="Chinwalla A."/>
            <person name="Mardis E.R."/>
            <person name="Wilson R.K."/>
        </authorList>
    </citation>
    <scope>NUCLEOTIDE SEQUENCE [LARGE SCALE GENOMIC DNA]</scope>
    <source>
        <strain evidence="1 2">YIT 12067</strain>
    </source>
</reference>
<proteinExistence type="predicted"/>
<keyword evidence="2" id="KW-1185">Reference proteome</keyword>
<gene>
    <name evidence="1" type="ORF">HMPREF9443_01056</name>
</gene>
<comment type="caution">
    <text evidence="1">The sequence shown here is derived from an EMBL/GenBank/DDBJ whole genome shotgun (WGS) entry which is preliminary data.</text>
</comment>
<dbReference type="EMBL" id="AEVN01000043">
    <property type="protein sequence ID" value="EFY04970.1"/>
    <property type="molecule type" value="Genomic_DNA"/>
</dbReference>
<sequence>MYERMNAGAAFGLSNLVFMMWENQIAAATMEVKGFAQILHAHGRAFNMPAGTTGTPRALPSRLARFSGFPQRKIHRIMLAVINVYTCTSHHILNITAGKLSIVFKFFYTVENIAVNNIAIAIVNQALNGFDDIIDMLGYTRINMRTAHIEFIHYFKVGVNIAVADIIPLYALFIGSVDNLVINIGKVLYMGYVIAFMLQKAADNVPGYERTRITNMRMVVRSNTANIDVGFARMNRYEFFFLFG</sequence>
<organism evidence="1 2">
    <name type="scientific">Phascolarctobacterium succinatutens YIT 12067</name>
    <dbReference type="NCBI Taxonomy" id="626939"/>
    <lineage>
        <taxon>Bacteria</taxon>
        <taxon>Bacillati</taxon>
        <taxon>Bacillota</taxon>
        <taxon>Negativicutes</taxon>
        <taxon>Acidaminococcales</taxon>
        <taxon>Acidaminococcaceae</taxon>
        <taxon>Phascolarctobacterium</taxon>
    </lineage>
</organism>
<dbReference type="Proteomes" id="UP000004923">
    <property type="component" value="Unassembled WGS sequence"/>
</dbReference>
<dbReference type="eggNOG" id="ENOG50336MU">
    <property type="taxonomic scope" value="Bacteria"/>
</dbReference>
<evidence type="ECO:0000313" key="1">
    <source>
        <dbReference type="EMBL" id="EFY04970.1"/>
    </source>
</evidence>
<dbReference type="HOGENOM" id="CLU_1137214_0_0_9"/>
<evidence type="ECO:0000313" key="2">
    <source>
        <dbReference type="Proteomes" id="UP000004923"/>
    </source>
</evidence>
<name>E8LDX9_9FIRM</name>
<protein>
    <submittedName>
        <fullName evidence="1">Uncharacterized protein</fullName>
    </submittedName>
</protein>
<accession>E8LDX9</accession>